<feature type="domain" description="Amino acid transporter transmembrane" evidence="7">
    <location>
        <begin position="119"/>
        <end position="487"/>
    </location>
</feature>
<feature type="transmembrane region" description="Helical" evidence="6">
    <location>
        <begin position="461"/>
        <end position="481"/>
    </location>
</feature>
<feature type="transmembrane region" description="Helical" evidence="6">
    <location>
        <begin position="280"/>
        <end position="297"/>
    </location>
</feature>
<name>A0AAV4INY5_9GAST</name>
<keyword evidence="4 6" id="KW-0472">Membrane</keyword>
<dbReference type="GO" id="GO:0015179">
    <property type="term" value="F:L-amino acid transmembrane transporter activity"/>
    <property type="evidence" value="ECO:0007669"/>
    <property type="project" value="TreeGrafter"/>
</dbReference>
<evidence type="ECO:0000256" key="1">
    <source>
        <dbReference type="ARBA" id="ARBA00004141"/>
    </source>
</evidence>
<accession>A0AAV4INY5</accession>
<feature type="transmembrane region" description="Helical" evidence="6">
    <location>
        <begin position="437"/>
        <end position="455"/>
    </location>
</feature>
<feature type="transmembrane region" description="Helical" evidence="6">
    <location>
        <begin position="317"/>
        <end position="335"/>
    </location>
</feature>
<evidence type="ECO:0000256" key="2">
    <source>
        <dbReference type="ARBA" id="ARBA00022692"/>
    </source>
</evidence>
<feature type="compositionally biased region" description="Basic and acidic residues" evidence="5">
    <location>
        <begin position="1"/>
        <end position="10"/>
    </location>
</feature>
<feature type="compositionally biased region" description="Low complexity" evidence="5">
    <location>
        <begin position="47"/>
        <end position="57"/>
    </location>
</feature>
<dbReference type="PANTHER" id="PTHR22950:SF349">
    <property type="entry name" value="AMINO ACID TRANSPORTER TRANSMEMBRANE DOMAIN-CONTAINING PROTEIN"/>
    <property type="match status" value="1"/>
</dbReference>
<reference evidence="8 9" key="1">
    <citation type="journal article" date="2021" name="Elife">
        <title>Chloroplast acquisition without the gene transfer in kleptoplastic sea slugs, Plakobranchus ocellatus.</title>
        <authorList>
            <person name="Maeda T."/>
            <person name="Takahashi S."/>
            <person name="Yoshida T."/>
            <person name="Shimamura S."/>
            <person name="Takaki Y."/>
            <person name="Nagai Y."/>
            <person name="Toyoda A."/>
            <person name="Suzuki Y."/>
            <person name="Arimoto A."/>
            <person name="Ishii H."/>
            <person name="Satoh N."/>
            <person name="Nishiyama T."/>
            <person name="Hasebe M."/>
            <person name="Maruyama T."/>
            <person name="Minagawa J."/>
            <person name="Obokata J."/>
            <person name="Shigenobu S."/>
        </authorList>
    </citation>
    <scope>NUCLEOTIDE SEQUENCE [LARGE SCALE GENOMIC DNA]</scope>
</reference>
<keyword evidence="2 6" id="KW-0812">Transmembrane</keyword>
<evidence type="ECO:0000256" key="3">
    <source>
        <dbReference type="ARBA" id="ARBA00022989"/>
    </source>
</evidence>
<feature type="transmembrane region" description="Helical" evidence="6">
    <location>
        <begin position="252"/>
        <end position="273"/>
    </location>
</feature>
<feature type="transmembrane region" description="Helical" evidence="6">
    <location>
        <begin position="212"/>
        <end position="232"/>
    </location>
</feature>
<feature type="transmembrane region" description="Helical" evidence="6">
    <location>
        <begin position="347"/>
        <end position="371"/>
    </location>
</feature>
<gene>
    <name evidence="8" type="ORF">ElyMa_001360200</name>
</gene>
<keyword evidence="3 6" id="KW-1133">Transmembrane helix</keyword>
<dbReference type="InterPro" id="IPR013057">
    <property type="entry name" value="AA_transpt_TM"/>
</dbReference>
<evidence type="ECO:0000256" key="6">
    <source>
        <dbReference type="SAM" id="Phobius"/>
    </source>
</evidence>
<dbReference type="Proteomes" id="UP000762676">
    <property type="component" value="Unassembled WGS sequence"/>
</dbReference>
<evidence type="ECO:0000256" key="5">
    <source>
        <dbReference type="SAM" id="MobiDB-lite"/>
    </source>
</evidence>
<evidence type="ECO:0000313" key="9">
    <source>
        <dbReference type="Proteomes" id="UP000762676"/>
    </source>
</evidence>
<dbReference type="PANTHER" id="PTHR22950">
    <property type="entry name" value="AMINO ACID TRANSPORTER"/>
    <property type="match status" value="1"/>
</dbReference>
<comment type="subcellular location">
    <subcellularLocation>
        <location evidence="1">Membrane</location>
        <topology evidence="1">Multi-pass membrane protein</topology>
    </subcellularLocation>
</comment>
<dbReference type="AlphaFoldDB" id="A0AAV4INY5"/>
<evidence type="ECO:0000259" key="7">
    <source>
        <dbReference type="Pfam" id="PF01490"/>
    </source>
</evidence>
<dbReference type="EMBL" id="BMAT01002699">
    <property type="protein sequence ID" value="GFS11987.1"/>
    <property type="molecule type" value="Genomic_DNA"/>
</dbReference>
<sequence length="546" mass="59450">MADDEAKEKTPLLQEPKVVRSTNVGQARQGDGGASSIVTMEPPGAPVPLVQPHKQQQQQQQLLYTVPPPVSSAGPMVVPAGEDSPLYQSYQYQPDGINSQSRSRQDLLASDRSMMESATSNMATLMHLIKGNLGTGILALPKAFSFAGLWFGFGGMLFMGCVALHCMHTLVSCSHLLCKRTGSVSLDYADVIEVAMKTGPKRLRNYAKIGRNVVNGFLIFTQFGFCCVYVVFIATNVKEVIHHFHPDDPSTLIYMAAVLLALIPWVCITNLSLMAPFSAFANILTITGMVIIFQYLIQDIPPTTSRPAVASISSMPMFFGTAIFAVEGISLVLPLENNMRKPAEFGGWTGVLNLGMAIVLALYTAVGFYGYLQFGDDAKGSITLNLPKDEWLYMSVKLMFCVVIYISYNIQLYVAVKIIWPKTKHLFASRASHKRGEYLFRIVIAVFTFGIAAVVPHLDLLISLIGASASTALALIMPAFIQMVTLAGEPAGWDDSSEGNVVNREGQGFAGIPKIYTIKNLAIFLFGLLGWVTGTYASLRAIIQAF</sequence>
<feature type="transmembrane region" description="Helical" evidence="6">
    <location>
        <begin position="521"/>
        <end position="543"/>
    </location>
</feature>
<feature type="transmembrane region" description="Helical" evidence="6">
    <location>
        <begin position="147"/>
        <end position="171"/>
    </location>
</feature>
<evidence type="ECO:0000313" key="8">
    <source>
        <dbReference type="EMBL" id="GFS11987.1"/>
    </source>
</evidence>
<proteinExistence type="predicted"/>
<keyword evidence="9" id="KW-1185">Reference proteome</keyword>
<feature type="region of interest" description="Disordered" evidence="5">
    <location>
        <begin position="1"/>
        <end position="57"/>
    </location>
</feature>
<dbReference type="Pfam" id="PF01490">
    <property type="entry name" value="Aa_trans"/>
    <property type="match status" value="1"/>
</dbReference>
<evidence type="ECO:0000256" key="4">
    <source>
        <dbReference type="ARBA" id="ARBA00023136"/>
    </source>
</evidence>
<organism evidence="8 9">
    <name type="scientific">Elysia marginata</name>
    <dbReference type="NCBI Taxonomy" id="1093978"/>
    <lineage>
        <taxon>Eukaryota</taxon>
        <taxon>Metazoa</taxon>
        <taxon>Spiralia</taxon>
        <taxon>Lophotrochozoa</taxon>
        <taxon>Mollusca</taxon>
        <taxon>Gastropoda</taxon>
        <taxon>Heterobranchia</taxon>
        <taxon>Euthyneura</taxon>
        <taxon>Panpulmonata</taxon>
        <taxon>Sacoglossa</taxon>
        <taxon>Placobranchoidea</taxon>
        <taxon>Plakobranchidae</taxon>
        <taxon>Elysia</taxon>
    </lineage>
</organism>
<feature type="transmembrane region" description="Helical" evidence="6">
    <location>
        <begin position="391"/>
        <end position="416"/>
    </location>
</feature>
<dbReference type="GO" id="GO:0005774">
    <property type="term" value="C:vacuolar membrane"/>
    <property type="evidence" value="ECO:0007669"/>
    <property type="project" value="TreeGrafter"/>
</dbReference>
<protein>
    <submittedName>
        <fullName evidence="8">Proton-coupled amino acid transporter 2-like</fullName>
    </submittedName>
</protein>
<comment type="caution">
    <text evidence="8">The sequence shown here is derived from an EMBL/GenBank/DDBJ whole genome shotgun (WGS) entry which is preliminary data.</text>
</comment>